<protein>
    <submittedName>
        <fullName evidence="1">Uncharacterized protein</fullName>
    </submittedName>
</protein>
<sequence length="145" mass="17208">MLYNILVMTVITSSLLFNHSKTCKFMNKKELVMVTNGTCKSNHYETIKEHEIIWVHLNMVKKYGKDFKMVKSSWIHSNPQGDHSVPAFLSFIPQSQLIWKTIFNGWFVYPMYIYMGETLHYNYGYDNEVDGLCTKYRQCVCYKYV</sequence>
<organism evidence="1">
    <name type="scientific">viral metagenome</name>
    <dbReference type="NCBI Taxonomy" id="1070528"/>
    <lineage>
        <taxon>unclassified sequences</taxon>
        <taxon>metagenomes</taxon>
        <taxon>organismal metagenomes</taxon>
    </lineage>
</organism>
<evidence type="ECO:0000313" key="1">
    <source>
        <dbReference type="EMBL" id="QHU00273.1"/>
    </source>
</evidence>
<dbReference type="EMBL" id="MN740325">
    <property type="protein sequence ID" value="QHU00273.1"/>
    <property type="molecule type" value="Genomic_DNA"/>
</dbReference>
<name>A0A6C0J4N2_9ZZZZ</name>
<dbReference type="AlphaFoldDB" id="A0A6C0J4N2"/>
<proteinExistence type="predicted"/>
<accession>A0A6C0J4N2</accession>
<reference evidence="1" key="1">
    <citation type="journal article" date="2020" name="Nature">
        <title>Giant virus diversity and host interactions through global metagenomics.</title>
        <authorList>
            <person name="Schulz F."/>
            <person name="Roux S."/>
            <person name="Paez-Espino D."/>
            <person name="Jungbluth S."/>
            <person name="Walsh D.A."/>
            <person name="Denef V.J."/>
            <person name="McMahon K.D."/>
            <person name="Konstantinidis K.T."/>
            <person name="Eloe-Fadrosh E.A."/>
            <person name="Kyrpides N.C."/>
            <person name="Woyke T."/>
        </authorList>
    </citation>
    <scope>NUCLEOTIDE SEQUENCE</scope>
    <source>
        <strain evidence="1">GVMAG-M-3300025860-12</strain>
    </source>
</reference>